<name>Q97L82_CLOAB</name>
<evidence type="ECO:0000313" key="2">
    <source>
        <dbReference type="EMBL" id="AAK78657.1"/>
    </source>
</evidence>
<dbReference type="RefSeq" id="WP_010963999.1">
    <property type="nucleotide sequence ID" value="NC_003030.1"/>
</dbReference>
<protein>
    <submittedName>
        <fullName evidence="2">Predicted membrane protein</fullName>
    </submittedName>
</protein>
<dbReference type="PIR" id="F96983">
    <property type="entry name" value="F96983"/>
</dbReference>
<organism evidence="2 3">
    <name type="scientific">Clostridium acetobutylicum (strain ATCC 824 / DSM 792 / JCM 1419 / IAM 19013 / LMG 5710 / NBRC 13948 / NRRL B-527 / VKM B-1787 / 2291 / W)</name>
    <dbReference type="NCBI Taxonomy" id="272562"/>
    <lineage>
        <taxon>Bacteria</taxon>
        <taxon>Bacillati</taxon>
        <taxon>Bacillota</taxon>
        <taxon>Clostridia</taxon>
        <taxon>Eubacteriales</taxon>
        <taxon>Clostridiaceae</taxon>
        <taxon>Clostridium</taxon>
    </lineage>
</organism>
<evidence type="ECO:0000313" key="3">
    <source>
        <dbReference type="Proteomes" id="UP000000814"/>
    </source>
</evidence>
<feature type="transmembrane region" description="Helical" evidence="1">
    <location>
        <begin position="60"/>
        <end position="87"/>
    </location>
</feature>
<dbReference type="EMBL" id="AE001437">
    <property type="protein sequence ID" value="AAK78657.1"/>
    <property type="molecule type" value="Genomic_DNA"/>
</dbReference>
<feature type="transmembrane region" description="Helical" evidence="1">
    <location>
        <begin position="94"/>
        <end position="116"/>
    </location>
</feature>
<accession>Q97L82</accession>
<gene>
    <name evidence="2" type="ordered locus">CA_C0680</name>
</gene>
<dbReference type="OrthoDB" id="1905979at2"/>
<dbReference type="GeneID" id="44997191"/>
<dbReference type="KEGG" id="cac:CA_C0680"/>
<dbReference type="STRING" id="272562.CA_C0680"/>
<dbReference type="HOGENOM" id="CLU_110614_1_0_9"/>
<keyword evidence="1" id="KW-0812">Transmembrane</keyword>
<dbReference type="AlphaFoldDB" id="Q97L82"/>
<feature type="transmembrane region" description="Helical" evidence="1">
    <location>
        <begin position="34"/>
        <end position="54"/>
    </location>
</feature>
<reference evidence="2 3" key="1">
    <citation type="journal article" date="2001" name="J. Bacteriol.">
        <title>Genome sequence and comparative analysis of the solvent-producing bacterium Clostridium acetobutylicum.</title>
        <authorList>
            <person name="Nolling J."/>
            <person name="Breton G."/>
            <person name="Omelchenko M.V."/>
            <person name="Makarova K.S."/>
            <person name="Zeng Q."/>
            <person name="Gibson R."/>
            <person name="Lee H.M."/>
            <person name="Dubois J."/>
            <person name="Qiu D."/>
            <person name="Hitti J."/>
            <person name="Wolf Y.I."/>
            <person name="Tatusov R.L."/>
            <person name="Sabathe F."/>
            <person name="Doucette-Stamm L."/>
            <person name="Soucaille P."/>
            <person name="Daly M.J."/>
            <person name="Bennett G.N."/>
            <person name="Koonin E.V."/>
            <person name="Smith D.R."/>
        </authorList>
    </citation>
    <scope>NUCLEOTIDE SEQUENCE [LARGE SCALE GENOMIC DNA]</scope>
    <source>
        <strain evidence="3">ATCC 824 / DSM 792 / JCM 1419 / LMG 5710 / VKM B-1787</strain>
    </source>
</reference>
<proteinExistence type="predicted"/>
<dbReference type="DNASU" id="1116863"/>
<feature type="transmembrane region" description="Helical" evidence="1">
    <location>
        <begin position="171"/>
        <end position="190"/>
    </location>
</feature>
<evidence type="ECO:0000256" key="1">
    <source>
        <dbReference type="SAM" id="Phobius"/>
    </source>
</evidence>
<keyword evidence="3" id="KW-1185">Reference proteome</keyword>
<feature type="transmembrane region" description="Helical" evidence="1">
    <location>
        <begin position="136"/>
        <end position="159"/>
    </location>
</feature>
<feature type="transmembrane region" description="Helical" evidence="1">
    <location>
        <begin position="196"/>
        <end position="214"/>
    </location>
</feature>
<feature type="transmembrane region" description="Helical" evidence="1">
    <location>
        <begin position="6"/>
        <end position="22"/>
    </location>
</feature>
<keyword evidence="1" id="KW-0472">Membrane</keyword>
<keyword evidence="1" id="KW-1133">Transmembrane helix</keyword>
<dbReference type="PATRIC" id="fig|272562.8.peg.883"/>
<sequence>MFVYAYILMLLLTVLMCINLFIDSFKCPVKIRRILRGLVFLIMLRYVTLLIMCLKKSITYIYFMRPIVLLDILYIPLVILIMIFVFTRSAKFNFVYAAISGIIFFSLYIFLNFKILKTANPFYSYSFGYLIDLKSYSVVVAVVKVMVLILMLMLCGYFLRKSNIRRAGFCFLMIVILVMLVENISIIIMPKVMPEYLFGEVLLLICLNYMVRLFKK</sequence>
<dbReference type="Proteomes" id="UP000000814">
    <property type="component" value="Chromosome"/>
</dbReference>